<reference evidence="1" key="2">
    <citation type="submission" date="2025-08" db="UniProtKB">
        <authorList>
            <consortium name="Ensembl"/>
        </authorList>
    </citation>
    <scope>IDENTIFICATION</scope>
</reference>
<protein>
    <submittedName>
        <fullName evidence="1">Uncharacterized protein</fullName>
    </submittedName>
</protein>
<sequence length="70" mass="8126">MKITEGLPGKYTAVQMHLFVLFSFQDGHFENTYYSDFIANLKKIRYATKTNKQKKNPTLLYLGSESKCDL</sequence>
<proteinExistence type="predicted"/>
<reference evidence="1" key="3">
    <citation type="submission" date="2025-09" db="UniProtKB">
        <authorList>
            <consortium name="Ensembl"/>
        </authorList>
    </citation>
    <scope>IDENTIFICATION</scope>
</reference>
<accession>A0AAX7SQ81</accession>
<dbReference type="Ensembl" id="ENSACLT00000075821.1">
    <property type="protein sequence ID" value="ENSACLP00000046709.1"/>
    <property type="gene ID" value="ENSACLG00000038153.1"/>
</dbReference>
<dbReference type="Proteomes" id="UP000265100">
    <property type="component" value="Chromosome 20"/>
</dbReference>
<dbReference type="AlphaFoldDB" id="A0AAX7SQ81"/>
<reference evidence="1" key="1">
    <citation type="submission" date="2018-05" db="EMBL/GenBank/DDBJ databases">
        <authorList>
            <person name="Datahose"/>
        </authorList>
    </citation>
    <scope>NUCLEOTIDE SEQUENCE</scope>
</reference>
<evidence type="ECO:0000313" key="2">
    <source>
        <dbReference type="Proteomes" id="UP000265100"/>
    </source>
</evidence>
<organism evidence="1 2">
    <name type="scientific">Astatotilapia calliptera</name>
    <name type="common">Eastern happy</name>
    <name type="synonym">Chromis callipterus</name>
    <dbReference type="NCBI Taxonomy" id="8154"/>
    <lineage>
        <taxon>Eukaryota</taxon>
        <taxon>Metazoa</taxon>
        <taxon>Chordata</taxon>
        <taxon>Craniata</taxon>
        <taxon>Vertebrata</taxon>
        <taxon>Euteleostomi</taxon>
        <taxon>Actinopterygii</taxon>
        <taxon>Neopterygii</taxon>
        <taxon>Teleostei</taxon>
        <taxon>Neoteleostei</taxon>
        <taxon>Acanthomorphata</taxon>
        <taxon>Ovalentaria</taxon>
        <taxon>Cichlomorphae</taxon>
        <taxon>Cichliformes</taxon>
        <taxon>Cichlidae</taxon>
        <taxon>African cichlids</taxon>
        <taxon>Pseudocrenilabrinae</taxon>
        <taxon>Haplochromini</taxon>
        <taxon>Astatotilapia</taxon>
    </lineage>
</organism>
<keyword evidence="2" id="KW-1185">Reference proteome</keyword>
<evidence type="ECO:0000313" key="1">
    <source>
        <dbReference type="Ensembl" id="ENSACLP00000046709.1"/>
    </source>
</evidence>
<name>A0AAX7SQ81_ASTCA</name>